<gene>
    <name evidence="1" type="ORF">X975_07743</name>
</gene>
<keyword evidence="2" id="KW-1185">Reference proteome</keyword>
<dbReference type="Proteomes" id="UP000054359">
    <property type="component" value="Unassembled WGS sequence"/>
</dbReference>
<organism evidence="1 2">
    <name type="scientific">Stegodyphus mimosarum</name>
    <name type="common">African social velvet spider</name>
    <dbReference type="NCBI Taxonomy" id="407821"/>
    <lineage>
        <taxon>Eukaryota</taxon>
        <taxon>Metazoa</taxon>
        <taxon>Ecdysozoa</taxon>
        <taxon>Arthropoda</taxon>
        <taxon>Chelicerata</taxon>
        <taxon>Arachnida</taxon>
        <taxon>Araneae</taxon>
        <taxon>Araneomorphae</taxon>
        <taxon>Entelegynae</taxon>
        <taxon>Eresoidea</taxon>
        <taxon>Eresidae</taxon>
        <taxon>Stegodyphus</taxon>
    </lineage>
</organism>
<name>A0A087SX48_STEMI</name>
<proteinExistence type="predicted"/>
<feature type="non-terminal residue" evidence="1">
    <location>
        <position position="58"/>
    </location>
</feature>
<accession>A0A087SX48</accession>
<evidence type="ECO:0000313" key="2">
    <source>
        <dbReference type="Proteomes" id="UP000054359"/>
    </source>
</evidence>
<protein>
    <submittedName>
        <fullName evidence="1">Uncharacterized protein</fullName>
    </submittedName>
</protein>
<dbReference type="AlphaFoldDB" id="A0A087SX48"/>
<reference evidence="1 2" key="1">
    <citation type="submission" date="2013-11" db="EMBL/GenBank/DDBJ databases">
        <title>Genome sequencing of Stegodyphus mimosarum.</title>
        <authorList>
            <person name="Bechsgaard J."/>
        </authorList>
    </citation>
    <scope>NUCLEOTIDE SEQUENCE [LARGE SCALE GENOMIC DNA]</scope>
</reference>
<sequence length="58" mass="6854">MHLKIIQKISNKIAVYPISFLKPTYHKRELQLRVLCMLAKRVSNLSSTIFYLKEYATI</sequence>
<dbReference type="EMBL" id="KK112357">
    <property type="protein sequence ID" value="KFM57437.1"/>
    <property type="molecule type" value="Genomic_DNA"/>
</dbReference>
<evidence type="ECO:0000313" key="1">
    <source>
        <dbReference type="EMBL" id="KFM57437.1"/>
    </source>
</evidence>